<evidence type="ECO:0000256" key="1">
    <source>
        <dbReference type="SAM" id="MobiDB-lite"/>
    </source>
</evidence>
<keyword evidence="2" id="KW-0812">Transmembrane</keyword>
<feature type="compositionally biased region" description="Low complexity" evidence="1">
    <location>
        <begin position="391"/>
        <end position="423"/>
    </location>
</feature>
<dbReference type="Pfam" id="PF10110">
    <property type="entry name" value="GPDPase_memb"/>
    <property type="match status" value="1"/>
</dbReference>
<accession>A0ABV5SR54</accession>
<feature type="region of interest" description="Disordered" evidence="1">
    <location>
        <begin position="374"/>
        <end position="423"/>
    </location>
</feature>
<feature type="compositionally biased region" description="Pro residues" evidence="1">
    <location>
        <begin position="20"/>
        <end position="35"/>
    </location>
</feature>
<feature type="region of interest" description="Disordered" evidence="1">
    <location>
        <begin position="1"/>
        <end position="51"/>
    </location>
</feature>
<feature type="transmembrane region" description="Helical" evidence="2">
    <location>
        <begin position="134"/>
        <end position="162"/>
    </location>
</feature>
<evidence type="ECO:0000256" key="2">
    <source>
        <dbReference type="SAM" id="Phobius"/>
    </source>
</evidence>
<dbReference type="InterPro" id="IPR018476">
    <property type="entry name" value="GlyceroP-diester-Pdiesterase_M"/>
</dbReference>
<proteinExistence type="predicted"/>
<evidence type="ECO:0000313" key="5">
    <source>
        <dbReference type="Proteomes" id="UP001589667"/>
    </source>
</evidence>
<dbReference type="Proteomes" id="UP001589667">
    <property type="component" value="Unassembled WGS sequence"/>
</dbReference>
<feature type="transmembrane region" description="Helical" evidence="2">
    <location>
        <begin position="272"/>
        <end position="295"/>
    </location>
</feature>
<comment type="caution">
    <text evidence="4">The sequence shown here is derived from an EMBL/GenBank/DDBJ whole genome shotgun (WGS) entry which is preliminary data.</text>
</comment>
<feature type="transmembrane region" description="Helical" evidence="2">
    <location>
        <begin position="183"/>
        <end position="213"/>
    </location>
</feature>
<dbReference type="RefSeq" id="WP_170296096.1">
    <property type="nucleotide sequence ID" value="NZ_BAAANI010000002.1"/>
</dbReference>
<evidence type="ECO:0000259" key="3">
    <source>
        <dbReference type="Pfam" id="PF10110"/>
    </source>
</evidence>
<name>A0ABV5SR54_9MICO</name>
<feature type="transmembrane region" description="Helical" evidence="2">
    <location>
        <begin position="329"/>
        <end position="352"/>
    </location>
</feature>
<reference evidence="4 5" key="1">
    <citation type="submission" date="2024-09" db="EMBL/GenBank/DDBJ databases">
        <authorList>
            <person name="Sun Q."/>
            <person name="Mori K."/>
        </authorList>
    </citation>
    <scope>NUCLEOTIDE SEQUENCE [LARGE SCALE GENOMIC DNA]</scope>
    <source>
        <strain evidence="4 5">JCM 14321</strain>
    </source>
</reference>
<feature type="transmembrane region" description="Helical" evidence="2">
    <location>
        <begin position="219"/>
        <end position="240"/>
    </location>
</feature>
<organism evidence="4 5">
    <name type="scientific">Agromyces lapidis</name>
    <dbReference type="NCBI Taxonomy" id="279574"/>
    <lineage>
        <taxon>Bacteria</taxon>
        <taxon>Bacillati</taxon>
        <taxon>Actinomycetota</taxon>
        <taxon>Actinomycetes</taxon>
        <taxon>Micrococcales</taxon>
        <taxon>Microbacteriaceae</taxon>
        <taxon>Agromyces</taxon>
    </lineage>
</organism>
<protein>
    <submittedName>
        <fullName evidence="4">Glycerophosphoryl diester phosphodiesterase membrane domain-containing protein</fullName>
    </submittedName>
</protein>
<feature type="transmembrane region" description="Helical" evidence="2">
    <location>
        <begin position="91"/>
        <end position="114"/>
    </location>
</feature>
<sequence length="423" mass="43485">MSDHDWQAPGTPASGSAPDAPVPPPYGAPPVPPAPGYGSPQQPWLPPAPGAWAPPPKPGLLPLRPLSFGTLLWAPFQALRRNPGATFGSGLVVQLVSAFATLAVVVPFMVFIFTRVENAASEDMDAVMSGGVGAFLLLMLVPVALTLVAGAFLQGVMVVEVATGTLGERLGFGALWRRAARRIWPLLGWTALVTLAVLLVVAVFTGIIVVAALTSPGALIGAVLVTLFGALGLAVVGAWLGTKLAIVPSIIVLENTGIGQAVRRSWRLTNGYFWRTFGTLLLVGLILNVAAQVVVQPVSLIGTVLAAIIDPTGTGAALGITIATSVVTLVLSLLIGAITAVVQAALVAVIYIDLRMRTEGLDLELARHVEQRDAGAAATGDPYAPPPSSAPAPAWAPYAPAAAPPATTWPTTPEAGGPEQPRH</sequence>
<keyword evidence="2" id="KW-0472">Membrane</keyword>
<keyword evidence="2" id="KW-1133">Transmembrane helix</keyword>
<gene>
    <name evidence="4" type="ORF">ACFFQV_11035</name>
</gene>
<feature type="domain" description="Glycerophosphoryl diester phosphodiesterase membrane" evidence="3">
    <location>
        <begin position="235"/>
        <end position="358"/>
    </location>
</feature>
<evidence type="ECO:0000313" key="4">
    <source>
        <dbReference type="EMBL" id="MFB9642823.1"/>
    </source>
</evidence>
<dbReference type="EMBL" id="JBHMBL010000002">
    <property type="protein sequence ID" value="MFB9642823.1"/>
    <property type="molecule type" value="Genomic_DNA"/>
</dbReference>
<keyword evidence="5" id="KW-1185">Reference proteome</keyword>